<name>A0A9Q1HC00_HOLLE</name>
<evidence type="ECO:0000313" key="1">
    <source>
        <dbReference type="EMBL" id="KAJ8040470.1"/>
    </source>
</evidence>
<keyword evidence="2" id="KW-1185">Reference proteome</keyword>
<evidence type="ECO:0000313" key="2">
    <source>
        <dbReference type="Proteomes" id="UP001152320"/>
    </source>
</evidence>
<accession>A0A9Q1HC00</accession>
<comment type="caution">
    <text evidence="1">The sequence shown here is derived from an EMBL/GenBank/DDBJ whole genome shotgun (WGS) entry which is preliminary data.</text>
</comment>
<dbReference type="AlphaFoldDB" id="A0A9Q1HC00"/>
<reference evidence="1" key="1">
    <citation type="submission" date="2021-10" db="EMBL/GenBank/DDBJ databases">
        <title>Tropical sea cucumber genome reveals ecological adaptation and Cuvierian tubules defense mechanism.</title>
        <authorList>
            <person name="Chen T."/>
        </authorList>
    </citation>
    <scope>NUCLEOTIDE SEQUENCE</scope>
    <source>
        <strain evidence="1">Nanhai2018</strain>
        <tissue evidence="1">Muscle</tissue>
    </source>
</reference>
<dbReference type="Proteomes" id="UP001152320">
    <property type="component" value="Chromosome 6"/>
</dbReference>
<proteinExistence type="predicted"/>
<organism evidence="1 2">
    <name type="scientific">Holothuria leucospilota</name>
    <name type="common">Black long sea cucumber</name>
    <name type="synonym">Mertensiothuria leucospilota</name>
    <dbReference type="NCBI Taxonomy" id="206669"/>
    <lineage>
        <taxon>Eukaryota</taxon>
        <taxon>Metazoa</taxon>
        <taxon>Echinodermata</taxon>
        <taxon>Eleutherozoa</taxon>
        <taxon>Echinozoa</taxon>
        <taxon>Holothuroidea</taxon>
        <taxon>Aspidochirotacea</taxon>
        <taxon>Aspidochirotida</taxon>
        <taxon>Holothuriidae</taxon>
        <taxon>Holothuria</taxon>
    </lineage>
</organism>
<dbReference type="EMBL" id="JAIZAY010000006">
    <property type="protein sequence ID" value="KAJ8040470.1"/>
    <property type="molecule type" value="Genomic_DNA"/>
</dbReference>
<gene>
    <name evidence="1" type="ORF">HOLleu_14767</name>
</gene>
<sequence length="84" mass="9396">MEEFVMMRQGNVSVLQDSWEQTVLQLVEEIGLDTAVSFSVAMMEMMKIPAVVYSFVSWIRLDVDVTLDGKISAVTTVGSNVRVH</sequence>
<protein>
    <submittedName>
        <fullName evidence="1">Uncharacterized protein</fullName>
    </submittedName>
</protein>